<feature type="non-terminal residue" evidence="1">
    <location>
        <position position="1"/>
    </location>
</feature>
<proteinExistence type="predicted"/>
<accession>A0A0G4NB77</accession>
<dbReference type="Proteomes" id="UP000045706">
    <property type="component" value="Unassembled WGS sequence"/>
</dbReference>
<evidence type="ECO:0000313" key="1">
    <source>
        <dbReference type="EMBL" id="CRK43846.1"/>
    </source>
</evidence>
<name>A0A0G4NB77_VERLO</name>
<dbReference type="EMBL" id="CVQI01033657">
    <property type="protein sequence ID" value="CRK43846.1"/>
    <property type="molecule type" value="Genomic_DNA"/>
</dbReference>
<sequence>LQLRLHQGQARRPR</sequence>
<protein>
    <submittedName>
        <fullName evidence="1">Uncharacterized protein</fullName>
    </submittedName>
</protein>
<evidence type="ECO:0000313" key="2">
    <source>
        <dbReference type="Proteomes" id="UP000045706"/>
    </source>
</evidence>
<reference evidence="2" key="1">
    <citation type="submission" date="2015-05" db="EMBL/GenBank/DDBJ databases">
        <authorList>
            <person name="Fogelqvist Johan"/>
        </authorList>
    </citation>
    <scope>NUCLEOTIDE SEQUENCE [LARGE SCALE GENOMIC DNA]</scope>
</reference>
<organism evidence="1 2">
    <name type="scientific">Verticillium longisporum</name>
    <name type="common">Verticillium dahliae var. longisporum</name>
    <dbReference type="NCBI Taxonomy" id="100787"/>
    <lineage>
        <taxon>Eukaryota</taxon>
        <taxon>Fungi</taxon>
        <taxon>Dikarya</taxon>
        <taxon>Ascomycota</taxon>
        <taxon>Pezizomycotina</taxon>
        <taxon>Sordariomycetes</taxon>
        <taxon>Hypocreomycetidae</taxon>
        <taxon>Glomerellales</taxon>
        <taxon>Plectosphaerellaceae</taxon>
        <taxon>Verticillium</taxon>
    </lineage>
</organism>
<gene>
    <name evidence="1" type="ORF">BN1723_019319</name>
</gene>